<evidence type="ECO:0000313" key="2">
    <source>
        <dbReference type="Proteomes" id="UP001056535"/>
    </source>
</evidence>
<dbReference type="InterPro" id="IPR012545">
    <property type="entry name" value="DUF1697"/>
</dbReference>
<name>A0ABY4YGN8_9MICO</name>
<dbReference type="EMBL" id="CP099490">
    <property type="protein sequence ID" value="USQ75797.1"/>
    <property type="molecule type" value="Genomic_DNA"/>
</dbReference>
<dbReference type="Pfam" id="PF08002">
    <property type="entry name" value="DUF1697"/>
    <property type="match status" value="1"/>
</dbReference>
<accession>A0ABY4YGN8</accession>
<reference evidence="1" key="1">
    <citation type="submission" date="2022-06" db="EMBL/GenBank/DDBJ databases">
        <title>Ornithinimicrobium JY.X270.</title>
        <authorList>
            <person name="Huang Y."/>
        </authorList>
    </citation>
    <scope>NUCLEOTIDE SEQUENCE</scope>
    <source>
        <strain evidence="1">JY.X270</strain>
    </source>
</reference>
<evidence type="ECO:0000313" key="1">
    <source>
        <dbReference type="EMBL" id="USQ75797.1"/>
    </source>
</evidence>
<dbReference type="SUPFAM" id="SSF160379">
    <property type="entry name" value="SP0830-like"/>
    <property type="match status" value="1"/>
</dbReference>
<dbReference type="RefSeq" id="WP_252620261.1">
    <property type="nucleotide sequence ID" value="NZ_CP099490.1"/>
</dbReference>
<sequence length="179" mass="19321">MPTYVGFLRAINLGARRKFPAGAVRASAEGAGFADVETYLNTGNVRVGTRMRSLPRVEAALEAAFEADRGFEVPTIVYGSAELTELAEYAATLDADFGATERHMVYLLRYPVAPEMGAELEALSNDRVRIVAGPRSMHALWPVAVAGDPDPLSSAAGRRLGLTTTRNVRVVTEVARRWG</sequence>
<dbReference type="Gene3D" id="3.30.70.1280">
    <property type="entry name" value="SP0830-like domains"/>
    <property type="match status" value="1"/>
</dbReference>
<protein>
    <submittedName>
        <fullName evidence="1">DUF1697 domain-containing protein</fullName>
    </submittedName>
</protein>
<dbReference type="PANTHER" id="PTHR36439">
    <property type="entry name" value="BLL4334 PROTEIN"/>
    <property type="match status" value="1"/>
</dbReference>
<dbReference type="PANTHER" id="PTHR36439:SF1">
    <property type="entry name" value="DUF1697 DOMAIN-CONTAINING PROTEIN"/>
    <property type="match status" value="1"/>
</dbReference>
<organism evidence="1 2">
    <name type="scientific">Ornithinimicrobium cryptoxanthini</name>
    <dbReference type="NCBI Taxonomy" id="2934161"/>
    <lineage>
        <taxon>Bacteria</taxon>
        <taxon>Bacillati</taxon>
        <taxon>Actinomycetota</taxon>
        <taxon>Actinomycetes</taxon>
        <taxon>Micrococcales</taxon>
        <taxon>Ornithinimicrobiaceae</taxon>
        <taxon>Ornithinimicrobium</taxon>
    </lineage>
</organism>
<proteinExistence type="predicted"/>
<gene>
    <name evidence="1" type="ORF">NF557_14460</name>
</gene>
<keyword evidence="2" id="KW-1185">Reference proteome</keyword>
<dbReference type="Proteomes" id="UP001056535">
    <property type="component" value="Chromosome"/>
</dbReference>